<evidence type="ECO:0000256" key="11">
    <source>
        <dbReference type="ARBA" id="ARBA00038888"/>
    </source>
</evidence>
<organism evidence="17 18">
    <name type="scientific">Emericella nidulans (strain FGSC A4 / ATCC 38163 / CBS 112.46 / NRRL 194 / M139)</name>
    <name type="common">Aspergillus nidulans</name>
    <dbReference type="NCBI Taxonomy" id="227321"/>
    <lineage>
        <taxon>Eukaryota</taxon>
        <taxon>Fungi</taxon>
        <taxon>Dikarya</taxon>
        <taxon>Ascomycota</taxon>
        <taxon>Pezizomycotina</taxon>
        <taxon>Eurotiomycetes</taxon>
        <taxon>Eurotiomycetidae</taxon>
        <taxon>Eurotiales</taxon>
        <taxon>Aspergillaceae</taxon>
        <taxon>Aspergillus</taxon>
        <taxon>Aspergillus subgen. Nidulantes</taxon>
    </lineage>
</organism>
<dbReference type="KEGG" id="ani:ANIA_06606"/>
<feature type="domain" description="Glycosyl hydrolase family 63 C-terminal" evidence="15">
    <location>
        <begin position="475"/>
        <end position="735"/>
    </location>
</feature>
<evidence type="ECO:0000256" key="3">
    <source>
        <dbReference type="ARBA" id="ARBA00022692"/>
    </source>
</evidence>
<sequence length="749" mass="83866">MHLSISSLLSAPLFCAAALAVQVSDGVSTVAHEAARASNESLLWGPYKPNLYFGVRPRIPNSVFAGLMWAKVDNYATAQENFRHTCEQNEGMAGYGWDEYDVRKGGRETIHDAGNSLDLTIDFVKVPGGQHGGSWAARVKGVPRDDALPDQPTTVVFYAGLEGLGSLGVSTESDDPRGFEGDVKLDGFTAELGRFSIDVTAGPKTNEHPAYNHPSYDDKPLDRTIVSSFPVPPEHTWQTKVLLFTQMKKAVDEAIQKYGAENPPPPAQVFTVNNSPGDGNVQLVQKVFSGAFEFDILFSSGSAPEPLTSEILTAEIKSASLSFSERFKKILSPQSPFDSADYLEFSKSMLSNLIGGIGFFHGSDIVDRSAAPEYDEENEGFWEETEEARSRAQPVLEGPKDLFTAVPSRPFFPRGFLWDEGFHLIPILDWDPDLALEIVKSWFSLMDEDGWIAREQILGNEARSKVPPEFTVQSTQYGDIKSYDREAFSTKEAYRWRGRSVQHILTSGLDDYPRAQPPHPGELHVDLISWMGMMTRALRRIAETLGETEDIEEFKAYETAIERNIDDLHWDADAKTYCDATIDDYEDSVHVCHKGYVSIAPFLTGIVGPDSPRLEAILDLIEDPEELWSDYGIRSLSKKDEFYGTAENYWRSPVWININYLVLKNLYNIALTPGPQQNRARKMYSGLRKNLVENVYREWKNTGFAWEQYNPETGKGQRTQHFTGWTSLVVKMMAMPDLPASEKTGHDEL</sequence>
<dbReference type="InterPro" id="IPR004888">
    <property type="entry name" value="Glycoside_hydrolase_63"/>
</dbReference>
<evidence type="ECO:0000256" key="13">
    <source>
        <dbReference type="RuleBase" id="RU369107"/>
    </source>
</evidence>
<dbReference type="GO" id="GO:0098553">
    <property type="term" value="C:lumenal side of endoplasmic reticulum membrane"/>
    <property type="evidence" value="ECO:0007669"/>
    <property type="project" value="EnsemblFungi"/>
</dbReference>
<dbReference type="GO" id="GO:0009311">
    <property type="term" value="P:oligosaccharide metabolic process"/>
    <property type="evidence" value="ECO:0007669"/>
    <property type="project" value="UniProtKB-UniRule"/>
</dbReference>
<comment type="pathway">
    <text evidence="13">Glycan metabolism; N-glycan degradation.</text>
</comment>
<evidence type="ECO:0000259" key="16">
    <source>
        <dbReference type="Pfam" id="PF16923"/>
    </source>
</evidence>
<keyword evidence="5 12" id="KW-0256">Endoplasmic reticulum</keyword>
<dbReference type="FunCoup" id="Q5AYM4">
    <property type="interactions" value="585"/>
</dbReference>
<dbReference type="InterPro" id="IPR012341">
    <property type="entry name" value="6hp_glycosidase-like_sf"/>
</dbReference>
<dbReference type="FunFam" id="2.70.98.110:FF:000003">
    <property type="entry name" value="Probable mannosyl-oligosaccharide glucosidase"/>
    <property type="match status" value="1"/>
</dbReference>
<dbReference type="OMA" id="IHLDLRC"/>
<comment type="similarity">
    <text evidence="2 12">Belongs to the glycosyl hydrolase 63 family.</text>
</comment>
<dbReference type="SUPFAM" id="SSF48208">
    <property type="entry name" value="Six-hairpin glycosidases"/>
    <property type="match status" value="1"/>
</dbReference>
<evidence type="ECO:0000313" key="17">
    <source>
        <dbReference type="EMBL" id="CBF71085.1"/>
    </source>
</evidence>
<dbReference type="AlphaFoldDB" id="Q5AYM4"/>
<dbReference type="CAZy" id="GH63">
    <property type="family name" value="Glycoside Hydrolase Family 63"/>
</dbReference>
<feature type="signal peptide" evidence="14">
    <location>
        <begin position="1"/>
        <end position="20"/>
    </location>
</feature>
<comment type="function">
    <text evidence="12">Cleaves the distal alpha 1,2-linked glucose residue from the Glc(3)Man(9)GlcNAc(2) oligosaccharide precursor.</text>
</comment>
<dbReference type="GO" id="GO:0070880">
    <property type="term" value="P:fungal-type cell wall beta-glucan biosynthetic process"/>
    <property type="evidence" value="ECO:0007669"/>
    <property type="project" value="EnsemblFungi"/>
</dbReference>
<dbReference type="EMBL" id="BN001301">
    <property type="protein sequence ID" value="CBF71085.1"/>
    <property type="molecule type" value="Genomic_DNA"/>
</dbReference>
<evidence type="ECO:0000256" key="4">
    <source>
        <dbReference type="ARBA" id="ARBA00022801"/>
    </source>
</evidence>
<dbReference type="Pfam" id="PF16923">
    <property type="entry name" value="Glyco_hydro_63N"/>
    <property type="match status" value="1"/>
</dbReference>
<proteinExistence type="inferred from homology"/>
<reference evidence="18" key="2">
    <citation type="journal article" date="2009" name="Fungal Genet. Biol.">
        <title>The 2008 update of the Aspergillus nidulans genome annotation: a community effort.</title>
        <authorList>
            <person name="Wortman J.R."/>
            <person name="Gilsenan J.M."/>
            <person name="Joardar V."/>
            <person name="Deegan J."/>
            <person name="Clutterbuck J."/>
            <person name="Andersen M.R."/>
            <person name="Archer D."/>
            <person name="Bencina M."/>
            <person name="Braus G."/>
            <person name="Coutinho P."/>
            <person name="von Dohren H."/>
            <person name="Doonan J."/>
            <person name="Driessen A.J."/>
            <person name="Durek P."/>
            <person name="Espeso E."/>
            <person name="Fekete E."/>
            <person name="Flipphi M."/>
            <person name="Estrada C.G."/>
            <person name="Geysens S."/>
            <person name="Goldman G."/>
            <person name="de Groot P.W."/>
            <person name="Hansen K."/>
            <person name="Harris S.D."/>
            <person name="Heinekamp T."/>
            <person name="Helmstaedt K."/>
            <person name="Henrissat B."/>
            <person name="Hofmann G."/>
            <person name="Homan T."/>
            <person name="Horio T."/>
            <person name="Horiuchi H."/>
            <person name="James S."/>
            <person name="Jones M."/>
            <person name="Karaffa L."/>
            <person name="Karanyi Z."/>
            <person name="Kato M."/>
            <person name="Keller N."/>
            <person name="Kelly D.E."/>
            <person name="Kiel J.A."/>
            <person name="Kim J.M."/>
            <person name="van der Klei I.J."/>
            <person name="Klis F.M."/>
            <person name="Kovalchuk A."/>
            <person name="Krasevec N."/>
            <person name="Kubicek C.P."/>
            <person name="Liu B."/>
            <person name="Maccabe A."/>
            <person name="Meyer V."/>
            <person name="Mirabito P."/>
            <person name="Miskei M."/>
            <person name="Mos M."/>
            <person name="Mullins J."/>
            <person name="Nelson D.R."/>
            <person name="Nielsen J."/>
            <person name="Oakley B.R."/>
            <person name="Osmani S.A."/>
            <person name="Pakula T."/>
            <person name="Paszewski A."/>
            <person name="Paulsen I."/>
            <person name="Pilsyk S."/>
            <person name="Pocsi I."/>
            <person name="Punt P.J."/>
            <person name="Ram A.F."/>
            <person name="Ren Q."/>
            <person name="Robellet X."/>
            <person name="Robson G."/>
            <person name="Seiboth B."/>
            <person name="van Solingen P."/>
            <person name="Specht T."/>
            <person name="Sun J."/>
            <person name="Taheri-Talesh N."/>
            <person name="Takeshita N."/>
            <person name="Ussery D."/>
            <person name="vanKuyk P.A."/>
            <person name="Visser H."/>
            <person name="van de Vondervoort P.J."/>
            <person name="de Vries R.P."/>
            <person name="Walton J."/>
            <person name="Xiang X."/>
            <person name="Xiong Y."/>
            <person name="Zeng A.P."/>
            <person name="Brandt B.W."/>
            <person name="Cornell M.J."/>
            <person name="van den Hondel C.A."/>
            <person name="Visser J."/>
            <person name="Oliver S.G."/>
            <person name="Turner G."/>
        </authorList>
    </citation>
    <scope>GENOME REANNOTATION</scope>
    <source>
        <strain evidence="18">FGSC A4 / ATCC 38163 / CBS 112.46 / NRRL 194 / M139</strain>
    </source>
</reference>
<dbReference type="Proteomes" id="UP000000560">
    <property type="component" value="Chromosome I"/>
</dbReference>
<evidence type="ECO:0000256" key="5">
    <source>
        <dbReference type="ARBA" id="ARBA00022824"/>
    </source>
</evidence>
<feature type="domain" description="Glycosyl hydrolase family 63 N-terminal" evidence="16">
    <location>
        <begin position="41"/>
        <end position="269"/>
    </location>
</feature>
<dbReference type="InterPro" id="IPR031335">
    <property type="entry name" value="Glyco_hydro_63_C"/>
</dbReference>
<dbReference type="Gene3D" id="1.50.10.10">
    <property type="match status" value="1"/>
</dbReference>
<dbReference type="InterPro" id="IPR038518">
    <property type="entry name" value="Glyco_hydro_63N_sf"/>
</dbReference>
<dbReference type="GO" id="GO:0004573">
    <property type="term" value="F:Glc3Man9GlcNAc2 oligosaccharide glucosidase activity"/>
    <property type="evidence" value="ECO:0000318"/>
    <property type="project" value="GO_Central"/>
</dbReference>
<dbReference type="OrthoDB" id="410058at2759"/>
<evidence type="ECO:0000256" key="14">
    <source>
        <dbReference type="SAM" id="SignalP"/>
    </source>
</evidence>
<keyword evidence="4 12" id="KW-0378">Hydrolase</keyword>
<evidence type="ECO:0000256" key="8">
    <source>
        <dbReference type="ARBA" id="ARBA00023136"/>
    </source>
</evidence>
<keyword evidence="9 13" id="KW-0325">Glycoprotein</keyword>
<keyword evidence="14" id="KW-0732">Signal</keyword>
<evidence type="ECO:0000256" key="6">
    <source>
        <dbReference type="ARBA" id="ARBA00022968"/>
    </source>
</evidence>
<evidence type="ECO:0000256" key="12">
    <source>
        <dbReference type="RuleBase" id="RU368089"/>
    </source>
</evidence>
<dbReference type="InterPro" id="IPR031631">
    <property type="entry name" value="Glyco_hydro_63N"/>
</dbReference>
<name>Q5AYM4_EMENI</name>
<accession>C8V143</accession>
<keyword evidence="7" id="KW-1133">Transmembrane helix</keyword>
<dbReference type="HOGENOM" id="CLU_007380_1_0_1"/>
<dbReference type="GO" id="GO:0006487">
    <property type="term" value="P:protein N-linked glycosylation"/>
    <property type="evidence" value="ECO:0000318"/>
    <property type="project" value="GO_Central"/>
</dbReference>
<dbReference type="PANTHER" id="PTHR10412:SF11">
    <property type="entry name" value="MANNOSYL-OLIGOSACCHARIDE GLUCOSIDASE"/>
    <property type="match status" value="1"/>
</dbReference>
<keyword evidence="18" id="KW-1185">Reference proteome</keyword>
<dbReference type="GeneID" id="2870536"/>
<dbReference type="GO" id="GO:0006488">
    <property type="term" value="P:dolichol-linked oligosaccharide biosynthetic process"/>
    <property type="evidence" value="ECO:0007669"/>
    <property type="project" value="EnsemblFungi"/>
</dbReference>
<accession>Q5AYM4</accession>
<keyword evidence="6" id="KW-0735">Signal-anchor</keyword>
<feature type="chain" id="PRO_5010175685" description="Mannosyl-oligosaccharide glucosidase" evidence="14">
    <location>
        <begin position="21"/>
        <end position="749"/>
    </location>
</feature>
<keyword evidence="3" id="KW-0812">Transmembrane</keyword>
<comment type="subcellular location">
    <subcellularLocation>
        <location evidence="1 12">Endoplasmic reticulum membrane</location>
        <topology evidence="1 12">Single-pass type II membrane protein</topology>
    </subcellularLocation>
</comment>
<protein>
    <recommendedName>
        <fullName evidence="11 12">Mannosyl-oligosaccharide glucosidase</fullName>
        <ecNumber evidence="11 12">3.2.1.106</ecNumber>
    </recommendedName>
    <alternativeName>
        <fullName evidence="13">Glucosidase I</fullName>
    </alternativeName>
</protein>
<evidence type="ECO:0000256" key="10">
    <source>
        <dbReference type="ARBA" id="ARBA00023295"/>
    </source>
</evidence>
<evidence type="ECO:0000256" key="1">
    <source>
        <dbReference type="ARBA" id="ARBA00004648"/>
    </source>
</evidence>
<evidence type="ECO:0000256" key="9">
    <source>
        <dbReference type="ARBA" id="ARBA00023180"/>
    </source>
</evidence>
<dbReference type="Gene3D" id="2.70.98.110">
    <property type="entry name" value="Glycosyl hydrolase family 63, N-terminal domain"/>
    <property type="match status" value="1"/>
</dbReference>
<evidence type="ECO:0000259" key="15">
    <source>
        <dbReference type="Pfam" id="PF03200"/>
    </source>
</evidence>
<keyword evidence="8" id="KW-0472">Membrane</keyword>
<dbReference type="EC" id="3.2.1.106" evidence="11 12"/>
<dbReference type="InParanoid" id="Q5AYM4"/>
<reference evidence="18" key="1">
    <citation type="journal article" date="2005" name="Nature">
        <title>Sequencing of Aspergillus nidulans and comparative analysis with A. fumigatus and A. oryzae.</title>
        <authorList>
            <person name="Galagan J.E."/>
            <person name="Calvo S.E."/>
            <person name="Cuomo C."/>
            <person name="Ma L.J."/>
            <person name="Wortman J.R."/>
            <person name="Batzoglou S."/>
            <person name="Lee S.I."/>
            <person name="Basturkmen M."/>
            <person name="Spevak C.C."/>
            <person name="Clutterbuck J."/>
            <person name="Kapitonov V."/>
            <person name="Jurka J."/>
            <person name="Scazzocchio C."/>
            <person name="Farman M."/>
            <person name="Butler J."/>
            <person name="Purcell S."/>
            <person name="Harris S."/>
            <person name="Braus G.H."/>
            <person name="Draht O."/>
            <person name="Busch S."/>
            <person name="D'Enfert C."/>
            <person name="Bouchier C."/>
            <person name="Goldman G.H."/>
            <person name="Bell-Pedersen D."/>
            <person name="Griffiths-Jones S."/>
            <person name="Doonan J.H."/>
            <person name="Yu J."/>
            <person name="Vienken K."/>
            <person name="Pain A."/>
            <person name="Freitag M."/>
            <person name="Selker E.U."/>
            <person name="Archer D.B."/>
            <person name="Penalva M.A."/>
            <person name="Oakley B.R."/>
            <person name="Momany M."/>
            <person name="Tanaka T."/>
            <person name="Kumagai T."/>
            <person name="Asai K."/>
            <person name="Machida M."/>
            <person name="Nierman W.C."/>
            <person name="Denning D.W."/>
            <person name="Caddick M."/>
            <person name="Hynes M."/>
            <person name="Paoletti M."/>
            <person name="Fischer R."/>
            <person name="Miller B."/>
            <person name="Dyer P."/>
            <person name="Sachs M.S."/>
            <person name="Osmani S.A."/>
            <person name="Birren B.W."/>
        </authorList>
    </citation>
    <scope>NUCLEOTIDE SEQUENCE [LARGE SCALE GENOMIC DNA]</scope>
    <source>
        <strain evidence="18">FGSC A4 / ATCC 38163 / CBS 112.46 / NRRL 194 / M139</strain>
    </source>
</reference>
<dbReference type="eggNOG" id="KOG2161">
    <property type="taxonomic scope" value="Eukaryota"/>
</dbReference>
<dbReference type="PANTHER" id="PTHR10412">
    <property type="entry name" value="MANNOSYL-OLIGOSACCHARIDE GLUCOSIDASE"/>
    <property type="match status" value="1"/>
</dbReference>
<evidence type="ECO:0000256" key="2">
    <source>
        <dbReference type="ARBA" id="ARBA00010833"/>
    </source>
</evidence>
<gene>
    <name evidence="17" type="ORF">ANIA_06606</name>
</gene>
<dbReference type="GO" id="GO:0005789">
    <property type="term" value="C:endoplasmic reticulum membrane"/>
    <property type="evidence" value="ECO:0000318"/>
    <property type="project" value="GO_Central"/>
</dbReference>
<dbReference type="STRING" id="227321.Q5AYM4"/>
<dbReference type="GO" id="GO:0006491">
    <property type="term" value="P:N-glycan processing"/>
    <property type="evidence" value="ECO:0007669"/>
    <property type="project" value="EnsemblFungi"/>
</dbReference>
<keyword evidence="10 12" id="KW-0326">Glycosidase</keyword>
<evidence type="ECO:0000313" key="18">
    <source>
        <dbReference type="Proteomes" id="UP000000560"/>
    </source>
</evidence>
<dbReference type="InterPro" id="IPR008928">
    <property type="entry name" value="6-hairpin_glycosidase_sf"/>
</dbReference>
<dbReference type="Pfam" id="PF03200">
    <property type="entry name" value="Glyco_hydro_63"/>
    <property type="match status" value="1"/>
</dbReference>
<comment type="catalytic activity">
    <reaction evidence="12">
        <text>N(4)-(alpha-D-Glc-(1-&gt;2)-alpha-D-Glc-(1-&gt;3)-alpha-D-Glc-(1-&gt;3)-alpha-D-Man-(1-&gt;2)-alpha-D-Man-(1-&gt;2)-alpha-D-Man-(1-&gt;3)-[alpha-D-Man-(1-&gt;2)-alpha-D-Man-(1-&gt;3)-[alpha-D-Man-(1-&gt;2)-alpha-D-Man-(1-&gt;6)]-alpha-D-Man-(1-&gt;6)]-beta-D-Man-(1-&gt;4)-beta-D-GlcNAc-(1-&gt;4)-beta-D-GlcNAc)-L-asparaginyl-[protein] + H2O = N(4)-(alpha-D-Glc-(1-&gt;3)-alpha-D-Glc-(1-&gt;3)-alpha-D-Man-(1-&gt;2)-alpha-D-Man-(1-&gt;2)-alpha-D-Man-(1-&gt;3)-[alpha-D-Man-(1-&gt;2)-alpha-D-Man-(1-&gt;3)-[alpha-D-Man-(1-&gt;2)-alpha-D-Man-(1-&gt;6)]-alpha-D-Man-(1-&gt;6)]-beta-D-Man-(1-&gt;4)-beta-D-GlcNAc-(1-&gt;4)-beta-D-GlcNAc)-L-asparaginyl-[protein] + beta-D-glucose</text>
        <dbReference type="Rhea" id="RHEA:55988"/>
        <dbReference type="Rhea" id="RHEA-COMP:12806"/>
        <dbReference type="Rhea" id="RHEA-COMP:14355"/>
        <dbReference type="ChEBI" id="CHEBI:15377"/>
        <dbReference type="ChEBI" id="CHEBI:15903"/>
        <dbReference type="ChEBI" id="CHEBI:59082"/>
        <dbReference type="ChEBI" id="CHEBI:132537"/>
        <dbReference type="EC" id="3.2.1.106"/>
    </reaction>
</comment>
<evidence type="ECO:0000256" key="7">
    <source>
        <dbReference type="ARBA" id="ARBA00022989"/>
    </source>
</evidence>
<dbReference type="RefSeq" id="XP_664210.1">
    <property type="nucleotide sequence ID" value="XM_659118.2"/>
</dbReference>